<evidence type="ECO:0000313" key="2">
    <source>
        <dbReference type="Proteomes" id="UP000799118"/>
    </source>
</evidence>
<dbReference type="Proteomes" id="UP000799118">
    <property type="component" value="Unassembled WGS sequence"/>
</dbReference>
<dbReference type="AlphaFoldDB" id="A0A6A4GBL6"/>
<keyword evidence="2" id="KW-1185">Reference proteome</keyword>
<dbReference type="OrthoDB" id="2654453at2759"/>
<gene>
    <name evidence="1" type="ORF">BT96DRAFT_951784</name>
</gene>
<sequence length="316" mass="34633">MPPTLPLVLVGQNGTTIWAMPLGVPVESPTGLGDRGFTTAVVWMTRPDDTEEGIAYGTDEDSQFHEVFCRRLQADPGWEEISALAYDTNCHQLAVSQRSQMVHRFLIDVSMRPHKIKSVKIEDHYPQAITFGHTGVKGIEIWSFGHDNGDIHVLNEEGLTLATHRTGMVAQMLNGSSGDAAINLKDDIFILDDAAQGIGLYKLSSCKGMKTFEVPIKSSVVVIMAVYTFLNVGWEQCVHTLYTGHNDWVQSVAAFDNEGKASIVVGRSGENIEGSNPIQVWVKKDPVSSAVPTAKSNRFEKLWITISSCLGCTFHG</sequence>
<protein>
    <recommendedName>
        <fullName evidence="3">WD40 repeat-like protein</fullName>
    </recommendedName>
</protein>
<dbReference type="EMBL" id="ML770853">
    <property type="protein sequence ID" value="KAE9382922.1"/>
    <property type="molecule type" value="Genomic_DNA"/>
</dbReference>
<accession>A0A6A4GBL6</accession>
<evidence type="ECO:0008006" key="3">
    <source>
        <dbReference type="Google" id="ProtNLM"/>
    </source>
</evidence>
<evidence type="ECO:0000313" key="1">
    <source>
        <dbReference type="EMBL" id="KAE9382922.1"/>
    </source>
</evidence>
<organism evidence="1 2">
    <name type="scientific">Gymnopus androsaceus JB14</name>
    <dbReference type="NCBI Taxonomy" id="1447944"/>
    <lineage>
        <taxon>Eukaryota</taxon>
        <taxon>Fungi</taxon>
        <taxon>Dikarya</taxon>
        <taxon>Basidiomycota</taxon>
        <taxon>Agaricomycotina</taxon>
        <taxon>Agaricomycetes</taxon>
        <taxon>Agaricomycetidae</taxon>
        <taxon>Agaricales</taxon>
        <taxon>Marasmiineae</taxon>
        <taxon>Omphalotaceae</taxon>
        <taxon>Gymnopus</taxon>
    </lineage>
</organism>
<proteinExistence type="predicted"/>
<name>A0A6A4GBL6_9AGAR</name>
<reference evidence="1" key="1">
    <citation type="journal article" date="2019" name="Environ. Microbiol.">
        <title>Fungal ecological strategies reflected in gene transcription - a case study of two litter decomposers.</title>
        <authorList>
            <person name="Barbi F."/>
            <person name="Kohler A."/>
            <person name="Barry K."/>
            <person name="Baskaran P."/>
            <person name="Daum C."/>
            <person name="Fauchery L."/>
            <person name="Ihrmark K."/>
            <person name="Kuo A."/>
            <person name="LaButti K."/>
            <person name="Lipzen A."/>
            <person name="Morin E."/>
            <person name="Grigoriev I.V."/>
            <person name="Henrissat B."/>
            <person name="Lindahl B."/>
            <person name="Martin F."/>
        </authorList>
    </citation>
    <scope>NUCLEOTIDE SEQUENCE</scope>
    <source>
        <strain evidence="1">JB14</strain>
    </source>
</reference>